<protein>
    <submittedName>
        <fullName evidence="2">Extracellular solute-binding protein</fullName>
    </submittedName>
</protein>
<dbReference type="PANTHER" id="PTHR43649">
    <property type="entry name" value="ARABINOSE-BINDING PROTEIN-RELATED"/>
    <property type="match status" value="1"/>
</dbReference>
<keyword evidence="1" id="KW-0732">Signal</keyword>
<reference evidence="2 3" key="1">
    <citation type="submission" date="2020-01" db="EMBL/GenBank/DDBJ databases">
        <title>Genome analysis of Anaerocolumna sp. CBA3638.</title>
        <authorList>
            <person name="Kim J."/>
            <person name="Roh S.W."/>
        </authorList>
    </citation>
    <scope>NUCLEOTIDE SEQUENCE [LARGE SCALE GENOMIC DNA]</scope>
    <source>
        <strain evidence="2 3">CBA3638</strain>
    </source>
</reference>
<organism evidence="2 3">
    <name type="scientific">Anaerocolumna sedimenticola</name>
    <dbReference type="NCBI Taxonomy" id="2696063"/>
    <lineage>
        <taxon>Bacteria</taxon>
        <taxon>Bacillati</taxon>
        <taxon>Bacillota</taxon>
        <taxon>Clostridia</taxon>
        <taxon>Lachnospirales</taxon>
        <taxon>Lachnospiraceae</taxon>
        <taxon>Anaerocolumna</taxon>
    </lineage>
</organism>
<dbReference type="PROSITE" id="PS51257">
    <property type="entry name" value="PROKAR_LIPOPROTEIN"/>
    <property type="match status" value="1"/>
</dbReference>
<dbReference type="SUPFAM" id="SSF53850">
    <property type="entry name" value="Periplasmic binding protein-like II"/>
    <property type="match status" value="1"/>
</dbReference>
<feature type="chain" id="PRO_5027104000" evidence="1">
    <location>
        <begin position="28"/>
        <end position="439"/>
    </location>
</feature>
<evidence type="ECO:0000313" key="3">
    <source>
        <dbReference type="Proteomes" id="UP000464314"/>
    </source>
</evidence>
<proteinExistence type="predicted"/>
<evidence type="ECO:0000313" key="2">
    <source>
        <dbReference type="EMBL" id="QHQ59934.1"/>
    </source>
</evidence>
<dbReference type="AlphaFoldDB" id="A0A6P1TFL1"/>
<name>A0A6P1TFL1_9FIRM</name>
<dbReference type="Proteomes" id="UP000464314">
    <property type="component" value="Chromosome"/>
</dbReference>
<dbReference type="EMBL" id="CP048000">
    <property type="protein sequence ID" value="QHQ59934.1"/>
    <property type="molecule type" value="Genomic_DNA"/>
</dbReference>
<dbReference type="InterPro" id="IPR006059">
    <property type="entry name" value="SBP"/>
</dbReference>
<feature type="signal peptide" evidence="1">
    <location>
        <begin position="1"/>
        <end position="27"/>
    </location>
</feature>
<dbReference type="InterPro" id="IPR050490">
    <property type="entry name" value="Bact_solute-bd_prot1"/>
</dbReference>
<dbReference type="RefSeq" id="WP_161836770.1">
    <property type="nucleotide sequence ID" value="NZ_CP048000.1"/>
</dbReference>
<accession>A0A6P1TFL1</accession>
<dbReference type="KEGG" id="anr:Ana3638_03345"/>
<dbReference type="Gene3D" id="3.40.190.10">
    <property type="entry name" value="Periplasmic binding protein-like II"/>
    <property type="match status" value="2"/>
</dbReference>
<gene>
    <name evidence="2" type="ORF">Ana3638_03345</name>
</gene>
<dbReference type="Pfam" id="PF13416">
    <property type="entry name" value="SBP_bac_8"/>
    <property type="match status" value="1"/>
</dbReference>
<keyword evidence="3" id="KW-1185">Reference proteome</keyword>
<dbReference type="PANTHER" id="PTHR43649:SF14">
    <property type="entry name" value="BLR3389 PROTEIN"/>
    <property type="match status" value="1"/>
</dbReference>
<sequence>MFKMKKITAFLLSVTMMSIIVTGCGGAKTEGVSNSASESTKAEATSSEVTKAEGSTEFWLDKLSDQAIIDELSLVWKNDSGVDVKIVNFPDVAAYQTSLQQSIDDKSAPGMFTWWSGSQLETLAKNDKLVDLTAEWDNYIADGVSADIKEAFTVDGKAYAAPYSVLYNTCLYNKTVFEKAGVTDVPKTFDEFLAACEKIKQSGVTPIGLKNDSWASFIWFEQLIAAYDPQLYVDICNGTKAYTDESVKKVMEIWRSMFDKGYFAKPQLYSDVFKTFAKGEIAIMLEPNPTANSMVVEYGMEAGTDFDSFVVPSMNGQKSTIFFEASPICVAKASKDKDAALAALRNFYKTDTQNVMLNENGIANTSKVDVSNKTIQNILKMSAEPDNYQLYLRYYENTPEDIRNYALDELSRFMYSGADTDEVLNNIQKKADEVFKSLK</sequence>
<evidence type="ECO:0000256" key="1">
    <source>
        <dbReference type="SAM" id="SignalP"/>
    </source>
</evidence>